<dbReference type="InterPro" id="IPR013324">
    <property type="entry name" value="RNA_pol_sigma_r3/r4-like"/>
</dbReference>
<name>A0A2S0KD13_9ACTN</name>
<keyword evidence="3" id="KW-0805">Transcription regulation</keyword>
<keyword evidence="10" id="KW-1185">Reference proteome</keyword>
<keyword evidence="4" id="KW-0731">Sigma factor</keyword>
<dbReference type="InterPro" id="IPR013249">
    <property type="entry name" value="RNA_pol_sigma70_r4_t2"/>
</dbReference>
<evidence type="ECO:0000313" key="9">
    <source>
        <dbReference type="EMBL" id="AVL99543.1"/>
    </source>
</evidence>
<feature type="domain" description="RNA polymerase sigma factor 70 region 4 type 2" evidence="8">
    <location>
        <begin position="137"/>
        <end position="188"/>
    </location>
</feature>
<dbReference type="NCBIfam" id="TIGR02937">
    <property type="entry name" value="sigma70-ECF"/>
    <property type="match status" value="1"/>
</dbReference>
<evidence type="ECO:0000256" key="6">
    <source>
        <dbReference type="ARBA" id="ARBA00023163"/>
    </source>
</evidence>
<gene>
    <name evidence="9" type="ORF">C6V83_03850</name>
</gene>
<feature type="domain" description="RNA polymerase sigma-70 region 2" evidence="7">
    <location>
        <begin position="25"/>
        <end position="87"/>
    </location>
</feature>
<dbReference type="GO" id="GO:0016987">
    <property type="term" value="F:sigma factor activity"/>
    <property type="evidence" value="ECO:0007669"/>
    <property type="project" value="UniProtKB-KW"/>
</dbReference>
<dbReference type="Gene3D" id="3.10.450.50">
    <property type="match status" value="1"/>
</dbReference>
<evidence type="ECO:0000256" key="2">
    <source>
        <dbReference type="ARBA" id="ARBA00011344"/>
    </source>
</evidence>
<proteinExistence type="inferred from homology"/>
<dbReference type="SUPFAM" id="SSF88946">
    <property type="entry name" value="Sigma2 domain of RNA polymerase sigma factors"/>
    <property type="match status" value="1"/>
</dbReference>
<dbReference type="InterPro" id="IPR014284">
    <property type="entry name" value="RNA_pol_sigma-70_dom"/>
</dbReference>
<dbReference type="InterPro" id="IPR032710">
    <property type="entry name" value="NTF2-like_dom_sf"/>
</dbReference>
<dbReference type="InterPro" id="IPR013325">
    <property type="entry name" value="RNA_pol_sigma_r2"/>
</dbReference>
<evidence type="ECO:0000256" key="3">
    <source>
        <dbReference type="ARBA" id="ARBA00023015"/>
    </source>
</evidence>
<dbReference type="AlphaFoldDB" id="A0A2S0KD13"/>
<dbReference type="InterPro" id="IPR039425">
    <property type="entry name" value="RNA_pol_sigma-70-like"/>
</dbReference>
<dbReference type="KEGG" id="git:C6V83_03850"/>
<dbReference type="Pfam" id="PF04542">
    <property type="entry name" value="Sigma70_r2"/>
    <property type="match status" value="1"/>
</dbReference>
<dbReference type="RefSeq" id="WP_105941278.1">
    <property type="nucleotide sequence ID" value="NZ_CP027433.1"/>
</dbReference>
<dbReference type="PANTHER" id="PTHR43133">
    <property type="entry name" value="RNA POLYMERASE ECF-TYPE SIGMA FACTO"/>
    <property type="match status" value="1"/>
</dbReference>
<reference evidence="9 10" key="1">
    <citation type="submission" date="2018-03" db="EMBL/GenBank/DDBJ databases">
        <title>Characteristics and genome of n-alkane degrading marine bacteria Gordonia iterans isolated from crude oil contaminated in Tae-an, South Korea.</title>
        <authorList>
            <person name="Lee S.-S."/>
            <person name="Kim H."/>
        </authorList>
    </citation>
    <scope>NUCLEOTIDE SEQUENCE [LARGE SCALE GENOMIC DNA]</scope>
    <source>
        <strain evidence="9 10">Co17</strain>
    </source>
</reference>
<dbReference type="SUPFAM" id="SSF54427">
    <property type="entry name" value="NTF2-like"/>
    <property type="match status" value="1"/>
</dbReference>
<evidence type="ECO:0000259" key="7">
    <source>
        <dbReference type="Pfam" id="PF04542"/>
    </source>
</evidence>
<evidence type="ECO:0000259" key="8">
    <source>
        <dbReference type="Pfam" id="PF08281"/>
    </source>
</evidence>
<dbReference type="GO" id="GO:0006352">
    <property type="term" value="P:DNA-templated transcription initiation"/>
    <property type="evidence" value="ECO:0007669"/>
    <property type="project" value="InterPro"/>
</dbReference>
<dbReference type="EC" id="2.7.7.6" evidence="9"/>
<dbReference type="EMBL" id="CP027433">
    <property type="protein sequence ID" value="AVL99543.1"/>
    <property type="molecule type" value="Genomic_DNA"/>
</dbReference>
<dbReference type="Gene3D" id="1.10.1740.10">
    <property type="match status" value="1"/>
</dbReference>
<keyword evidence="6" id="KW-0804">Transcription</keyword>
<protein>
    <submittedName>
        <fullName evidence="9">RNA polymerase subunit sigma-70</fullName>
        <ecNumber evidence="9">2.7.7.6</ecNumber>
    </submittedName>
</protein>
<dbReference type="GO" id="GO:0003899">
    <property type="term" value="F:DNA-directed RNA polymerase activity"/>
    <property type="evidence" value="ECO:0007669"/>
    <property type="project" value="UniProtKB-EC"/>
</dbReference>
<accession>A0A2S0KD13</accession>
<sequence>MTTDEAAPSTSTGQCFEELATGMRAELLAHCYRMLGSPSDAEDVLQEVYLRAWRGFHGFEGRSSARTWMYKIATNACLNALESRGRRPLPTGLGAPESDPGVPVVADEETPWLGPLPDAALGDPAEVAARRESVGLAMAAALQHLPPRQRATLILRDVLVFSAAETAELLDTTVPSANSALARARKTLAQAQARAGIGEGRRAAELTEHEQHVWAEFCAAFERHDIDGVVKVLAADAIWEMPPFPGWYRGAAAIGVLTSTQCPAQRAGDLRMIPTVCNGLPAAGMYLRQPEGDVWRPFQLDVLTLEGGEVAHVAAFFLPDAFRLAGLPAEVR</sequence>
<keyword evidence="9" id="KW-0548">Nucleotidyltransferase</keyword>
<evidence type="ECO:0000313" key="10">
    <source>
        <dbReference type="Proteomes" id="UP000239814"/>
    </source>
</evidence>
<dbReference type="InterPro" id="IPR014305">
    <property type="entry name" value="RNA_pol_sigma-G_actinobac"/>
</dbReference>
<dbReference type="Gene3D" id="1.10.10.10">
    <property type="entry name" value="Winged helix-like DNA-binding domain superfamily/Winged helix DNA-binding domain"/>
    <property type="match status" value="1"/>
</dbReference>
<dbReference type="Pfam" id="PF08281">
    <property type="entry name" value="Sigma70_r4_2"/>
    <property type="match status" value="1"/>
</dbReference>
<dbReference type="InterPro" id="IPR007627">
    <property type="entry name" value="RNA_pol_sigma70_r2"/>
</dbReference>
<keyword evidence="5" id="KW-0238">DNA-binding</keyword>
<dbReference type="GO" id="GO:0003677">
    <property type="term" value="F:DNA binding"/>
    <property type="evidence" value="ECO:0007669"/>
    <property type="project" value="UniProtKB-KW"/>
</dbReference>
<comment type="subunit">
    <text evidence="2">Interacts transiently with the RNA polymerase catalytic core formed by RpoA, RpoB, RpoC and RpoZ (2 alpha, 1 beta, 1 beta' and 1 omega subunit) to form the RNA polymerase holoenzyme that can initiate transcription.</text>
</comment>
<evidence type="ECO:0000256" key="1">
    <source>
        <dbReference type="ARBA" id="ARBA00010641"/>
    </source>
</evidence>
<dbReference type="NCBIfam" id="TIGR02960">
    <property type="entry name" value="SigX5"/>
    <property type="match status" value="1"/>
</dbReference>
<dbReference type="PANTHER" id="PTHR43133:SF65">
    <property type="entry name" value="ECF RNA POLYMERASE SIGMA FACTOR SIGG"/>
    <property type="match status" value="1"/>
</dbReference>
<dbReference type="CDD" id="cd06171">
    <property type="entry name" value="Sigma70_r4"/>
    <property type="match status" value="1"/>
</dbReference>
<dbReference type="SUPFAM" id="SSF88659">
    <property type="entry name" value="Sigma3 and sigma4 domains of RNA polymerase sigma factors"/>
    <property type="match status" value="1"/>
</dbReference>
<organism evidence="9 10">
    <name type="scientific">Gordonia iterans</name>
    <dbReference type="NCBI Taxonomy" id="1004901"/>
    <lineage>
        <taxon>Bacteria</taxon>
        <taxon>Bacillati</taxon>
        <taxon>Actinomycetota</taxon>
        <taxon>Actinomycetes</taxon>
        <taxon>Mycobacteriales</taxon>
        <taxon>Gordoniaceae</taxon>
        <taxon>Gordonia</taxon>
    </lineage>
</organism>
<dbReference type="OrthoDB" id="7376212at2"/>
<dbReference type="NCBIfam" id="NF006089">
    <property type="entry name" value="PRK08241.1"/>
    <property type="match status" value="1"/>
</dbReference>
<evidence type="ECO:0000256" key="4">
    <source>
        <dbReference type="ARBA" id="ARBA00023082"/>
    </source>
</evidence>
<keyword evidence="9" id="KW-0808">Transferase</keyword>
<evidence type="ECO:0000256" key="5">
    <source>
        <dbReference type="ARBA" id="ARBA00023125"/>
    </source>
</evidence>
<comment type="similarity">
    <text evidence="1">Belongs to the sigma-70 factor family. ECF subfamily.</text>
</comment>
<dbReference type="Proteomes" id="UP000239814">
    <property type="component" value="Chromosome"/>
</dbReference>
<dbReference type="InterPro" id="IPR036388">
    <property type="entry name" value="WH-like_DNA-bd_sf"/>
</dbReference>